<accession>A0A1H6FI61</accession>
<name>A0A1H6FI61_THEAL</name>
<comment type="similarity">
    <text evidence="1">Belongs to the LytR/CpsA/Psr (LCP) family.</text>
</comment>
<evidence type="ECO:0000256" key="1">
    <source>
        <dbReference type="ARBA" id="ARBA00006068"/>
    </source>
</evidence>
<dbReference type="EMBL" id="FNWJ01000001">
    <property type="protein sequence ID" value="SEH10529.1"/>
    <property type="molecule type" value="Genomic_DNA"/>
</dbReference>
<protein>
    <submittedName>
        <fullName evidence="4">Transcriptional attenuator, LytR family</fullName>
    </submittedName>
</protein>
<dbReference type="InterPro" id="IPR050922">
    <property type="entry name" value="LytR/CpsA/Psr_CW_biosynth"/>
</dbReference>
<dbReference type="STRING" id="29539.SAMN02745716_0390"/>
<keyword evidence="5" id="KW-1185">Reference proteome</keyword>
<dbReference type="PANTHER" id="PTHR33392:SF6">
    <property type="entry name" value="POLYISOPRENYL-TEICHOIC ACID--PEPTIDOGLYCAN TEICHOIC ACID TRANSFERASE TAGU"/>
    <property type="match status" value="1"/>
</dbReference>
<evidence type="ECO:0000313" key="4">
    <source>
        <dbReference type="EMBL" id="SEH10529.1"/>
    </source>
</evidence>
<dbReference type="InterPro" id="IPR004474">
    <property type="entry name" value="LytR_CpsA_psr"/>
</dbReference>
<dbReference type="Pfam" id="PF03816">
    <property type="entry name" value="LytR_cpsA_psr"/>
    <property type="match status" value="1"/>
</dbReference>
<dbReference type="Gene3D" id="3.40.630.190">
    <property type="entry name" value="LCP protein"/>
    <property type="match status" value="1"/>
</dbReference>
<feature type="domain" description="Cell envelope-related transcriptional attenuator" evidence="3">
    <location>
        <begin position="121"/>
        <end position="272"/>
    </location>
</feature>
<dbReference type="NCBIfam" id="TIGR00350">
    <property type="entry name" value="lytR_cpsA_psr"/>
    <property type="match status" value="1"/>
</dbReference>
<proteinExistence type="inferred from homology"/>
<evidence type="ECO:0000313" key="5">
    <source>
        <dbReference type="Proteomes" id="UP000222056"/>
    </source>
</evidence>
<reference evidence="5" key="1">
    <citation type="submission" date="2016-10" db="EMBL/GenBank/DDBJ databases">
        <authorList>
            <person name="Varghese N."/>
            <person name="Submissions S."/>
        </authorList>
    </citation>
    <scope>NUCLEOTIDE SEQUENCE [LARGE SCALE GENOMIC DNA]</scope>
    <source>
        <strain evidence="5">ATCC 35263</strain>
    </source>
</reference>
<dbReference type="PANTHER" id="PTHR33392">
    <property type="entry name" value="POLYISOPRENYL-TEICHOIC ACID--PEPTIDOGLYCAN TEICHOIC ACID TRANSFERASE TAGU"/>
    <property type="match status" value="1"/>
</dbReference>
<feature type="transmembrane region" description="Helical" evidence="2">
    <location>
        <begin position="51"/>
        <end position="72"/>
    </location>
</feature>
<gene>
    <name evidence="4" type="ORF">SAMN02745716_0390</name>
</gene>
<organism evidence="4 5">
    <name type="scientific">Thermoleophilum album</name>
    <dbReference type="NCBI Taxonomy" id="29539"/>
    <lineage>
        <taxon>Bacteria</taxon>
        <taxon>Bacillati</taxon>
        <taxon>Actinomycetota</taxon>
        <taxon>Thermoleophilia</taxon>
        <taxon>Thermoleophilales</taxon>
        <taxon>Thermoleophilaceae</taxon>
        <taxon>Thermoleophilum</taxon>
    </lineage>
</organism>
<dbReference type="RefSeq" id="WP_093115733.1">
    <property type="nucleotide sequence ID" value="NZ_FNWJ01000001.1"/>
</dbReference>
<dbReference type="Proteomes" id="UP000222056">
    <property type="component" value="Unassembled WGS sequence"/>
</dbReference>
<dbReference type="OrthoDB" id="9782542at2"/>
<evidence type="ECO:0000259" key="3">
    <source>
        <dbReference type="Pfam" id="PF03816"/>
    </source>
</evidence>
<sequence length="350" mass="37838">MASESPPPYRIYRARRLRSRHSVEAGLEALRRRRRNPLRLRPRGPLTVGRAVRWAFAAAVAWLLLSLVLFLVSAQLEPGLGPATEQVLGGASPLAGSTILVLGTDARVGASIDRSQTGPPRADTIMLLRVGLSGVRKLSIPRDTYTEIPGHPAQKINAAYALGGAPLMVQTVENFFGGRLRVDHLVELDFADFPKLIDALGGITVYSKSRICSPPFDNFWRGLRFPAGELHLNGQQALGFARVRKNRCAPNETDLDRAQRQQQVVDAIRRRLLAPATFVRLPLVAWRAPKALRTDMRGPTLLALFAAMAIGGSGGQAHVLEPSCLSCGPGSSILVSEGAKRDALGYLIGG</sequence>
<keyword evidence="2" id="KW-0472">Membrane</keyword>
<keyword evidence="2" id="KW-1133">Transmembrane helix</keyword>
<evidence type="ECO:0000256" key="2">
    <source>
        <dbReference type="SAM" id="Phobius"/>
    </source>
</evidence>
<dbReference type="AlphaFoldDB" id="A0A1H6FI61"/>
<keyword evidence="2" id="KW-0812">Transmembrane</keyword>